<evidence type="ECO:0000313" key="2">
    <source>
        <dbReference type="EMBL" id="AFM24562.1"/>
    </source>
</evidence>
<dbReference type="InterPro" id="IPR005149">
    <property type="entry name" value="Tscrpt_reg_PadR_N"/>
</dbReference>
<dbReference type="PANTHER" id="PTHR43252:SF6">
    <property type="entry name" value="NEGATIVE TRANSCRIPTION REGULATOR PADR"/>
    <property type="match status" value="1"/>
</dbReference>
<dbReference type="Gene3D" id="1.10.10.10">
    <property type="entry name" value="Winged helix-like DNA-binding domain superfamily/Winged helix DNA-binding domain"/>
    <property type="match status" value="1"/>
</dbReference>
<dbReference type="HOGENOM" id="CLU_089258_0_1_7"/>
<proteinExistence type="predicted"/>
<feature type="domain" description="Transcription regulator PadR N-terminal" evidence="1">
    <location>
        <begin position="11"/>
        <end position="81"/>
    </location>
</feature>
<dbReference type="Proteomes" id="UP000006055">
    <property type="component" value="Chromosome"/>
</dbReference>
<dbReference type="KEGG" id="dti:Desti_1854"/>
<accession>I4C4S1</accession>
<sequence length="179" mass="20523">MKTRNPADYPVLGVLYLGPAHGYDLCRELRERLGEVWTLRTSHIYALLAGLEKDGLVRHDRIDQETRPAKKVFSITDGGRLVFLAWVRSPVMNVRDIRLEFLTKLHFARFDSPTAVADLVTNQLSVCRSTQKRLKREETLCRTETDRAALDFRLAMLSATVTWLVKLLPPDLRRFAETG</sequence>
<keyword evidence="3" id="KW-1185">Reference proteome</keyword>
<dbReference type="eggNOG" id="COG1695">
    <property type="taxonomic scope" value="Bacteria"/>
</dbReference>
<organism evidence="2 3">
    <name type="scientific">Desulfomonile tiedjei (strain ATCC 49306 / DSM 6799 / DCB-1)</name>
    <dbReference type="NCBI Taxonomy" id="706587"/>
    <lineage>
        <taxon>Bacteria</taxon>
        <taxon>Pseudomonadati</taxon>
        <taxon>Thermodesulfobacteriota</taxon>
        <taxon>Desulfomonilia</taxon>
        <taxon>Desulfomonilales</taxon>
        <taxon>Desulfomonilaceae</taxon>
        <taxon>Desulfomonile</taxon>
    </lineage>
</organism>
<name>I4C4S1_DESTA</name>
<dbReference type="SUPFAM" id="SSF46785">
    <property type="entry name" value="Winged helix' DNA-binding domain"/>
    <property type="match status" value="1"/>
</dbReference>
<evidence type="ECO:0000259" key="1">
    <source>
        <dbReference type="Pfam" id="PF03551"/>
    </source>
</evidence>
<dbReference type="STRING" id="706587.Desti_1854"/>
<evidence type="ECO:0000313" key="3">
    <source>
        <dbReference type="Proteomes" id="UP000006055"/>
    </source>
</evidence>
<dbReference type="AlphaFoldDB" id="I4C4S1"/>
<dbReference type="OrthoDB" id="154521at2"/>
<gene>
    <name evidence="2" type="ordered locus">Desti_1854</name>
</gene>
<protein>
    <submittedName>
        <fullName evidence="2">Putative transcriptional regulator</fullName>
    </submittedName>
</protein>
<dbReference type="PANTHER" id="PTHR43252">
    <property type="entry name" value="TRANSCRIPTIONAL REGULATOR YQJI"/>
    <property type="match status" value="1"/>
</dbReference>
<dbReference type="Pfam" id="PF03551">
    <property type="entry name" value="PadR"/>
    <property type="match status" value="1"/>
</dbReference>
<dbReference type="InterPro" id="IPR036388">
    <property type="entry name" value="WH-like_DNA-bd_sf"/>
</dbReference>
<reference evidence="3" key="1">
    <citation type="submission" date="2012-06" db="EMBL/GenBank/DDBJ databases">
        <title>Complete sequence of chromosome of Desulfomonile tiedjei DSM 6799.</title>
        <authorList>
            <person name="Lucas S."/>
            <person name="Copeland A."/>
            <person name="Lapidus A."/>
            <person name="Glavina del Rio T."/>
            <person name="Dalin E."/>
            <person name="Tice H."/>
            <person name="Bruce D."/>
            <person name="Goodwin L."/>
            <person name="Pitluck S."/>
            <person name="Peters L."/>
            <person name="Ovchinnikova G."/>
            <person name="Zeytun A."/>
            <person name="Lu M."/>
            <person name="Kyrpides N."/>
            <person name="Mavromatis K."/>
            <person name="Ivanova N."/>
            <person name="Brettin T."/>
            <person name="Detter J.C."/>
            <person name="Han C."/>
            <person name="Larimer F."/>
            <person name="Land M."/>
            <person name="Hauser L."/>
            <person name="Markowitz V."/>
            <person name="Cheng J.-F."/>
            <person name="Hugenholtz P."/>
            <person name="Woyke T."/>
            <person name="Wu D."/>
            <person name="Spring S."/>
            <person name="Schroeder M."/>
            <person name="Brambilla E."/>
            <person name="Klenk H.-P."/>
            <person name="Eisen J.A."/>
        </authorList>
    </citation>
    <scope>NUCLEOTIDE SEQUENCE [LARGE SCALE GENOMIC DNA]</scope>
    <source>
        <strain evidence="3">ATCC 49306 / DSM 6799 / DCB-1</strain>
    </source>
</reference>
<dbReference type="InterPro" id="IPR036390">
    <property type="entry name" value="WH_DNA-bd_sf"/>
</dbReference>
<dbReference type="RefSeq" id="WP_014809707.1">
    <property type="nucleotide sequence ID" value="NC_018025.1"/>
</dbReference>
<dbReference type="EMBL" id="CP003360">
    <property type="protein sequence ID" value="AFM24562.1"/>
    <property type="molecule type" value="Genomic_DNA"/>
</dbReference>